<dbReference type="InterPro" id="IPR052366">
    <property type="entry name" value="GTP_Pyrophosphokinase"/>
</dbReference>
<dbReference type="RefSeq" id="WP_154426686.1">
    <property type="nucleotide sequence ID" value="NZ_JAQYPZ010000221.1"/>
</dbReference>
<protein>
    <submittedName>
        <fullName evidence="2">GTP pyrophosphokinase family protein</fullName>
    </submittedName>
</protein>
<name>A0A7X2PE36_9SPIO</name>
<dbReference type="EMBL" id="VUNN01000028">
    <property type="protein sequence ID" value="MSU07168.1"/>
    <property type="molecule type" value="Genomic_DNA"/>
</dbReference>
<sequence>MEKDNNKIAEQLAQLFSDDESMKRVKEDFHEYLQRLKSLMSCYQCALMEVETKFKVLDERFSLDHERNPISMIKTRIKSPESIREKLIRKNIPIDSDAISKLDDIAGVRVICSFVDDIYMLADCLLKQDDIKLISKKDYIKNPKENGYRSLHLIVETPVFLESGKRYMRVEVQLRTIAMEFWANLEHRLRYKKNLSEEINLLTQQELLICANQSAELDERMQKIRNLIES</sequence>
<dbReference type="SUPFAM" id="SSF81301">
    <property type="entry name" value="Nucleotidyltransferase"/>
    <property type="match status" value="1"/>
</dbReference>
<dbReference type="PANTHER" id="PTHR47837">
    <property type="entry name" value="GTP PYROPHOSPHOKINASE YJBM"/>
    <property type="match status" value="1"/>
</dbReference>
<gene>
    <name evidence="2" type="ORF">FYJ80_10390</name>
</gene>
<dbReference type="PANTHER" id="PTHR47837:SF2">
    <property type="entry name" value="GTP PYROPHOSPHOKINASE YWAC"/>
    <property type="match status" value="1"/>
</dbReference>
<evidence type="ECO:0000259" key="1">
    <source>
        <dbReference type="SMART" id="SM00954"/>
    </source>
</evidence>
<accession>A0A7X2PE36</accession>
<proteinExistence type="predicted"/>
<evidence type="ECO:0000313" key="2">
    <source>
        <dbReference type="EMBL" id="MSU07168.1"/>
    </source>
</evidence>
<keyword evidence="2" id="KW-0418">Kinase</keyword>
<dbReference type="Gene3D" id="1.10.287.860">
    <property type="entry name" value="Nucleotidyltransferase"/>
    <property type="match status" value="1"/>
</dbReference>
<evidence type="ECO:0000313" key="3">
    <source>
        <dbReference type="Proteomes" id="UP000460549"/>
    </source>
</evidence>
<dbReference type="CDD" id="cd05399">
    <property type="entry name" value="NT_Rel-Spo_like"/>
    <property type="match status" value="1"/>
</dbReference>
<dbReference type="InterPro" id="IPR043519">
    <property type="entry name" value="NT_sf"/>
</dbReference>
<dbReference type="Pfam" id="PF04607">
    <property type="entry name" value="RelA_SpoT"/>
    <property type="match status" value="1"/>
</dbReference>
<dbReference type="InterPro" id="IPR007685">
    <property type="entry name" value="RelA_SpoT"/>
</dbReference>
<dbReference type="GO" id="GO:0016301">
    <property type="term" value="F:kinase activity"/>
    <property type="evidence" value="ECO:0007669"/>
    <property type="project" value="UniProtKB-KW"/>
</dbReference>
<dbReference type="AlphaFoldDB" id="A0A7X2PE36"/>
<keyword evidence="2" id="KW-0808">Transferase</keyword>
<dbReference type="Proteomes" id="UP000460549">
    <property type="component" value="Unassembled WGS sequence"/>
</dbReference>
<dbReference type="SMART" id="SM00954">
    <property type="entry name" value="RelA_SpoT"/>
    <property type="match status" value="1"/>
</dbReference>
<organism evidence="2 3">
    <name type="scientific">Bullifex porci</name>
    <dbReference type="NCBI Taxonomy" id="2606638"/>
    <lineage>
        <taxon>Bacteria</taxon>
        <taxon>Pseudomonadati</taxon>
        <taxon>Spirochaetota</taxon>
        <taxon>Spirochaetia</taxon>
        <taxon>Spirochaetales</taxon>
        <taxon>Spirochaetaceae</taxon>
        <taxon>Bullifex</taxon>
    </lineage>
</organism>
<dbReference type="GO" id="GO:0015969">
    <property type="term" value="P:guanosine tetraphosphate metabolic process"/>
    <property type="evidence" value="ECO:0007669"/>
    <property type="project" value="InterPro"/>
</dbReference>
<dbReference type="Gene3D" id="3.30.460.10">
    <property type="entry name" value="Beta Polymerase, domain 2"/>
    <property type="match status" value="1"/>
</dbReference>
<keyword evidence="3" id="KW-1185">Reference proteome</keyword>
<reference evidence="2 3" key="1">
    <citation type="submission" date="2019-08" db="EMBL/GenBank/DDBJ databases">
        <title>In-depth cultivation of the pig gut microbiome towards novel bacterial diversity and tailored functional studies.</title>
        <authorList>
            <person name="Wylensek D."/>
            <person name="Hitch T.C.A."/>
            <person name="Clavel T."/>
        </authorList>
    </citation>
    <scope>NUCLEOTIDE SEQUENCE [LARGE SCALE GENOMIC DNA]</scope>
    <source>
        <strain evidence="2 3">NM-380-WT-3C1</strain>
    </source>
</reference>
<comment type="caution">
    <text evidence="2">The sequence shown here is derived from an EMBL/GenBank/DDBJ whole genome shotgun (WGS) entry which is preliminary data.</text>
</comment>
<feature type="domain" description="RelA/SpoT" evidence="1">
    <location>
        <begin position="75"/>
        <end position="197"/>
    </location>
</feature>